<evidence type="ECO:0000313" key="2">
    <source>
        <dbReference type="Proteomes" id="UP000406256"/>
    </source>
</evidence>
<dbReference type="SUPFAM" id="SSF53187">
    <property type="entry name" value="Zn-dependent exopeptidases"/>
    <property type="match status" value="1"/>
</dbReference>
<organism evidence="1 2">
    <name type="scientific">Pandoraea anhela</name>
    <dbReference type="NCBI Taxonomy" id="2508295"/>
    <lineage>
        <taxon>Bacteria</taxon>
        <taxon>Pseudomonadati</taxon>
        <taxon>Pseudomonadota</taxon>
        <taxon>Betaproteobacteria</taxon>
        <taxon>Burkholderiales</taxon>
        <taxon>Burkholderiaceae</taxon>
        <taxon>Pandoraea</taxon>
    </lineage>
</organism>
<sequence>MSRQVTEGRFFVEAPQGGQRGPGRAEGFGRHLPLVIDAPHSGHVFPPDFDTVAPTAAILACGDAYVDELWSVATHHGATLVAALFPRAYIDPNRAEHDIDPELIASLWPHDARPQAYSERGVGLLHRFAAPNVPLYDRRLTVAEVERRIHDYYRPYRHALRDALDAAWRRHGVVWHLDCHSMSSRGGALDPDAGMSRPDVIVSDGDGTTADPAFSRWVMAQFTRLGFRVAYNVPYRGGDLVRHFGRPAERRHSVQIELNRALYLDESRVEKHDGFSTLQAQLGQFAASLAAYAEQHSEEV</sequence>
<name>A0A5E4SD36_9BURK</name>
<dbReference type="Pfam" id="PF05013">
    <property type="entry name" value="FGase"/>
    <property type="match status" value="1"/>
</dbReference>
<reference evidence="1 2" key="1">
    <citation type="submission" date="2019-08" db="EMBL/GenBank/DDBJ databases">
        <authorList>
            <person name="Peeters C."/>
        </authorList>
    </citation>
    <scope>NUCLEOTIDE SEQUENCE [LARGE SCALE GENOMIC DNA]</scope>
    <source>
        <strain evidence="1 2">LMG 31108</strain>
    </source>
</reference>
<keyword evidence="2" id="KW-1185">Reference proteome</keyword>
<evidence type="ECO:0000313" key="1">
    <source>
        <dbReference type="EMBL" id="VVD71959.1"/>
    </source>
</evidence>
<dbReference type="InterPro" id="IPR007709">
    <property type="entry name" value="N-FG_amidohydro"/>
</dbReference>
<protein>
    <submittedName>
        <fullName evidence="1">N-formylglutamate amidohydrolase</fullName>
    </submittedName>
</protein>
<accession>A0A5E4SD36</accession>
<dbReference type="GO" id="GO:0016787">
    <property type="term" value="F:hydrolase activity"/>
    <property type="evidence" value="ECO:0007669"/>
    <property type="project" value="UniProtKB-KW"/>
</dbReference>
<keyword evidence="1" id="KW-0378">Hydrolase</keyword>
<dbReference type="OrthoDB" id="8716700at2"/>
<dbReference type="Gene3D" id="3.40.630.40">
    <property type="entry name" value="Zn-dependent exopeptidases"/>
    <property type="match status" value="1"/>
</dbReference>
<dbReference type="Proteomes" id="UP000406256">
    <property type="component" value="Unassembled WGS sequence"/>
</dbReference>
<dbReference type="AlphaFoldDB" id="A0A5E4SD36"/>
<proteinExistence type="predicted"/>
<gene>
    <name evidence="1" type="ORF">PAN31108_00645</name>
</gene>
<dbReference type="EMBL" id="CABPSB010000002">
    <property type="protein sequence ID" value="VVD71959.1"/>
    <property type="molecule type" value="Genomic_DNA"/>
</dbReference>